<proteinExistence type="predicted"/>
<feature type="non-terminal residue" evidence="1">
    <location>
        <position position="105"/>
    </location>
</feature>
<dbReference type="Proteomes" id="UP000789396">
    <property type="component" value="Unassembled WGS sequence"/>
</dbReference>
<protein>
    <submittedName>
        <fullName evidence="1">17158_t:CDS:1</fullName>
    </submittedName>
</protein>
<gene>
    <name evidence="1" type="ORF">RFULGI_LOCUS5956</name>
</gene>
<comment type="caution">
    <text evidence="1">The sequence shown here is derived from an EMBL/GenBank/DDBJ whole genome shotgun (WGS) entry which is preliminary data.</text>
</comment>
<evidence type="ECO:0000313" key="1">
    <source>
        <dbReference type="EMBL" id="CAG8583748.1"/>
    </source>
</evidence>
<reference evidence="1" key="1">
    <citation type="submission" date="2021-06" db="EMBL/GenBank/DDBJ databases">
        <authorList>
            <person name="Kallberg Y."/>
            <person name="Tangrot J."/>
            <person name="Rosling A."/>
        </authorList>
    </citation>
    <scope>NUCLEOTIDE SEQUENCE</scope>
    <source>
        <strain evidence="1">IN212</strain>
    </source>
</reference>
<sequence length="105" mass="12379">LKQISEIQDKCQTRGCYKPFSDLSNSMQLKHNTKFGEELLGLFEQKCDFEELTFITNSQKFHITYKEINAENINLQIQAIIRLMNSEKISRQAYRLILAIRYDLS</sequence>
<dbReference type="OrthoDB" id="2434386at2759"/>
<evidence type="ECO:0000313" key="2">
    <source>
        <dbReference type="Proteomes" id="UP000789396"/>
    </source>
</evidence>
<keyword evidence="2" id="KW-1185">Reference proteome</keyword>
<dbReference type="EMBL" id="CAJVPZ010007245">
    <property type="protein sequence ID" value="CAG8583748.1"/>
    <property type="molecule type" value="Genomic_DNA"/>
</dbReference>
<organism evidence="1 2">
    <name type="scientific">Racocetra fulgida</name>
    <dbReference type="NCBI Taxonomy" id="60492"/>
    <lineage>
        <taxon>Eukaryota</taxon>
        <taxon>Fungi</taxon>
        <taxon>Fungi incertae sedis</taxon>
        <taxon>Mucoromycota</taxon>
        <taxon>Glomeromycotina</taxon>
        <taxon>Glomeromycetes</taxon>
        <taxon>Diversisporales</taxon>
        <taxon>Gigasporaceae</taxon>
        <taxon>Racocetra</taxon>
    </lineage>
</organism>
<name>A0A9N9BWS1_9GLOM</name>
<dbReference type="AlphaFoldDB" id="A0A9N9BWS1"/>
<accession>A0A9N9BWS1</accession>